<evidence type="ECO:0000313" key="1">
    <source>
        <dbReference type="EMBL" id="MED6288937.1"/>
    </source>
</evidence>
<sequence>AIKPEAQKRHRNTEKTDTAEIYLQNQDAVLQLSADLLPAVHHCATLQRPWSPTAPC</sequence>
<keyword evidence="2" id="KW-1185">Reference proteome</keyword>
<accession>A0ABU7EPI0</accession>
<proteinExistence type="predicted"/>
<feature type="non-terminal residue" evidence="1">
    <location>
        <position position="1"/>
    </location>
</feature>
<name>A0ABU7EPI0_9TELE</name>
<organism evidence="1 2">
    <name type="scientific">Characodon lateralis</name>
    <dbReference type="NCBI Taxonomy" id="208331"/>
    <lineage>
        <taxon>Eukaryota</taxon>
        <taxon>Metazoa</taxon>
        <taxon>Chordata</taxon>
        <taxon>Craniata</taxon>
        <taxon>Vertebrata</taxon>
        <taxon>Euteleostomi</taxon>
        <taxon>Actinopterygii</taxon>
        <taxon>Neopterygii</taxon>
        <taxon>Teleostei</taxon>
        <taxon>Neoteleostei</taxon>
        <taxon>Acanthomorphata</taxon>
        <taxon>Ovalentaria</taxon>
        <taxon>Atherinomorphae</taxon>
        <taxon>Cyprinodontiformes</taxon>
        <taxon>Goodeidae</taxon>
        <taxon>Characodon</taxon>
    </lineage>
</organism>
<comment type="caution">
    <text evidence="1">The sequence shown here is derived from an EMBL/GenBank/DDBJ whole genome shotgun (WGS) entry which is preliminary data.</text>
</comment>
<reference evidence="1 2" key="1">
    <citation type="submission" date="2021-06" db="EMBL/GenBank/DDBJ databases">
        <authorList>
            <person name="Palmer J.M."/>
        </authorList>
    </citation>
    <scope>NUCLEOTIDE SEQUENCE [LARGE SCALE GENOMIC DNA]</scope>
    <source>
        <strain evidence="1 2">CL_MEX2019</strain>
        <tissue evidence="1">Muscle</tissue>
    </source>
</reference>
<dbReference type="Proteomes" id="UP001352852">
    <property type="component" value="Unassembled WGS sequence"/>
</dbReference>
<gene>
    <name evidence="1" type="ORF">CHARACLAT_031320</name>
</gene>
<dbReference type="EMBL" id="JAHUTJ010062395">
    <property type="protein sequence ID" value="MED6288937.1"/>
    <property type="molecule type" value="Genomic_DNA"/>
</dbReference>
<protein>
    <submittedName>
        <fullName evidence="1">Uncharacterized protein</fullName>
    </submittedName>
</protein>
<evidence type="ECO:0000313" key="2">
    <source>
        <dbReference type="Proteomes" id="UP001352852"/>
    </source>
</evidence>